<evidence type="ECO:0000256" key="1">
    <source>
        <dbReference type="ARBA" id="ARBA00001947"/>
    </source>
</evidence>
<accession>A0A0D0BQ06</accession>
<keyword evidence="4" id="KW-0862">Zinc</keyword>
<evidence type="ECO:0000313" key="7">
    <source>
        <dbReference type="EMBL" id="KIK57171.1"/>
    </source>
</evidence>
<protein>
    <recommendedName>
        <fullName evidence="6">Amidohydrolase-related domain-containing protein</fullName>
    </recommendedName>
</protein>
<dbReference type="HOGENOM" id="CLU_012358_0_1_1"/>
<organism evidence="7 8">
    <name type="scientific">Collybiopsis luxurians FD-317 M1</name>
    <dbReference type="NCBI Taxonomy" id="944289"/>
    <lineage>
        <taxon>Eukaryota</taxon>
        <taxon>Fungi</taxon>
        <taxon>Dikarya</taxon>
        <taxon>Basidiomycota</taxon>
        <taxon>Agaricomycotina</taxon>
        <taxon>Agaricomycetes</taxon>
        <taxon>Agaricomycetidae</taxon>
        <taxon>Agaricales</taxon>
        <taxon>Marasmiineae</taxon>
        <taxon>Omphalotaceae</taxon>
        <taxon>Collybiopsis</taxon>
        <taxon>Collybiopsis luxurians</taxon>
    </lineage>
</organism>
<dbReference type="Proteomes" id="UP000053593">
    <property type="component" value="Unassembled WGS sequence"/>
</dbReference>
<dbReference type="AlphaFoldDB" id="A0A0D0BQ06"/>
<dbReference type="Pfam" id="PF01979">
    <property type="entry name" value="Amidohydro_1"/>
    <property type="match status" value="1"/>
</dbReference>
<keyword evidence="8" id="KW-1185">Reference proteome</keyword>
<reference evidence="7 8" key="1">
    <citation type="submission" date="2014-04" db="EMBL/GenBank/DDBJ databases">
        <title>Evolutionary Origins and Diversification of the Mycorrhizal Mutualists.</title>
        <authorList>
            <consortium name="DOE Joint Genome Institute"/>
            <consortium name="Mycorrhizal Genomics Consortium"/>
            <person name="Kohler A."/>
            <person name="Kuo A."/>
            <person name="Nagy L.G."/>
            <person name="Floudas D."/>
            <person name="Copeland A."/>
            <person name="Barry K.W."/>
            <person name="Cichocki N."/>
            <person name="Veneault-Fourrey C."/>
            <person name="LaButti K."/>
            <person name="Lindquist E.A."/>
            <person name="Lipzen A."/>
            <person name="Lundell T."/>
            <person name="Morin E."/>
            <person name="Murat C."/>
            <person name="Riley R."/>
            <person name="Ohm R."/>
            <person name="Sun H."/>
            <person name="Tunlid A."/>
            <person name="Henrissat B."/>
            <person name="Grigoriev I.V."/>
            <person name="Hibbett D.S."/>
            <person name="Martin F."/>
        </authorList>
    </citation>
    <scope>NUCLEOTIDE SEQUENCE [LARGE SCALE GENOMIC DNA]</scope>
    <source>
        <strain evidence="7 8">FD-317 M1</strain>
    </source>
</reference>
<evidence type="ECO:0000256" key="4">
    <source>
        <dbReference type="ARBA" id="ARBA00022833"/>
    </source>
</evidence>
<dbReference type="InterPro" id="IPR006680">
    <property type="entry name" value="Amidohydro-rel"/>
</dbReference>
<gene>
    <name evidence="7" type="ORF">GYMLUDRAFT_46417</name>
</gene>
<dbReference type="EMBL" id="KN834792">
    <property type="protein sequence ID" value="KIK57171.1"/>
    <property type="molecule type" value="Genomic_DNA"/>
</dbReference>
<keyword evidence="3" id="KW-0378">Hydrolase</keyword>
<evidence type="ECO:0000256" key="2">
    <source>
        <dbReference type="ARBA" id="ARBA00022723"/>
    </source>
</evidence>
<evidence type="ECO:0000256" key="3">
    <source>
        <dbReference type="ARBA" id="ARBA00022801"/>
    </source>
</evidence>
<dbReference type="PANTHER" id="PTHR11271:SF6">
    <property type="entry name" value="GUANINE DEAMINASE"/>
    <property type="match status" value="1"/>
</dbReference>
<feature type="region of interest" description="Disordered" evidence="5">
    <location>
        <begin position="394"/>
        <end position="416"/>
    </location>
</feature>
<dbReference type="InterPro" id="IPR032466">
    <property type="entry name" value="Metal_Hydrolase"/>
</dbReference>
<evidence type="ECO:0000259" key="6">
    <source>
        <dbReference type="Pfam" id="PF01979"/>
    </source>
</evidence>
<dbReference type="PANTHER" id="PTHR11271">
    <property type="entry name" value="GUANINE DEAMINASE"/>
    <property type="match status" value="1"/>
</dbReference>
<name>A0A0D0BQ06_9AGAR</name>
<comment type="cofactor">
    <cofactor evidence="1">
        <name>Zn(2+)</name>
        <dbReference type="ChEBI" id="CHEBI:29105"/>
    </cofactor>
</comment>
<feature type="domain" description="Amidohydrolase-related" evidence="6">
    <location>
        <begin position="66"/>
        <end position="389"/>
    </location>
</feature>
<keyword evidence="2" id="KW-0479">Metal-binding</keyword>
<dbReference type="GO" id="GO:0005829">
    <property type="term" value="C:cytosol"/>
    <property type="evidence" value="ECO:0007669"/>
    <property type="project" value="TreeGrafter"/>
</dbReference>
<sequence length="559" mass="62160">MTISMLLRGTFVHCPKLGALEILKDWLIAIDNFGCIIHCEHIESPKSAELVQLHGHLLVTIPPGSFVLPLFNDLHLHAPQFLYQGNGLDLPLLEWLHQYAFKAEERLDINPELARKVYRRLGQRLVEAGTGAICLFGTLNAKTNLTLAEEMRAAGIRAFVGKVSMDISSRPSYVEESAEAAIDAVKEFGERIVEDFSSSSSSESSESFENRPPLVQPVITPRFVPTCSDELLHGLGVLAEQKGWRIQSHMAESSDQVEWVRKERGDDDIHIFEKHGLLTSRTIQAHCTFLSSCAPASTTDANSNANAKASSPLRTHSTNQFTHLHTLGTSIAHCPLSNIYFSPTHAFCLREALEAQVKIGLGTDVAGGYSLDIMNAMRSAVAVSRMREGVRQKERKIRKEEEGEREREREEAEAENGKSLAIDWKESLFLATLGGAEALGIESGMFRVGAPFDAQQSMYSFYLREMTDDILPSTYSYIVELFDPNTGIGVGALDLFELEMEMETAAAATNDVERESKVHLSGKDHRASSSSLSEEMVEKWWCVGDQRNRVRMWIQGVEC</sequence>
<dbReference type="InterPro" id="IPR051607">
    <property type="entry name" value="Metallo-dep_hydrolases"/>
</dbReference>
<dbReference type="Gene3D" id="3.20.20.140">
    <property type="entry name" value="Metal-dependent hydrolases"/>
    <property type="match status" value="1"/>
</dbReference>
<feature type="compositionally biased region" description="Basic and acidic residues" evidence="5">
    <location>
        <begin position="394"/>
        <end position="410"/>
    </location>
</feature>
<proteinExistence type="predicted"/>
<evidence type="ECO:0000256" key="5">
    <source>
        <dbReference type="SAM" id="MobiDB-lite"/>
    </source>
</evidence>
<dbReference type="SUPFAM" id="SSF51556">
    <property type="entry name" value="Metallo-dependent hydrolases"/>
    <property type="match status" value="1"/>
</dbReference>
<dbReference type="GO" id="GO:0008892">
    <property type="term" value="F:guanine deaminase activity"/>
    <property type="evidence" value="ECO:0007669"/>
    <property type="project" value="TreeGrafter"/>
</dbReference>
<dbReference type="GO" id="GO:0046098">
    <property type="term" value="P:guanine metabolic process"/>
    <property type="evidence" value="ECO:0007669"/>
    <property type="project" value="TreeGrafter"/>
</dbReference>
<evidence type="ECO:0000313" key="8">
    <source>
        <dbReference type="Proteomes" id="UP000053593"/>
    </source>
</evidence>
<dbReference type="OrthoDB" id="194468at2759"/>
<dbReference type="GO" id="GO:0008270">
    <property type="term" value="F:zinc ion binding"/>
    <property type="evidence" value="ECO:0007669"/>
    <property type="project" value="TreeGrafter"/>
</dbReference>